<sequence>MIGKRIREQRVNKGLSLSQLAIQAGVAKSYLSSLERGQQQNPSIEILKKISIQLNVDIDSLIGEGALEHERTGNVKEKGEGNKE</sequence>
<dbReference type="Proteomes" id="UP000769780">
    <property type="component" value="Unassembled WGS sequence"/>
</dbReference>
<dbReference type="EMBL" id="JACWFH010000012">
    <property type="protein sequence ID" value="MBY0097287.1"/>
    <property type="molecule type" value="Genomic_DNA"/>
</dbReference>
<evidence type="ECO:0000313" key="3">
    <source>
        <dbReference type="EMBL" id="MBY0097287.1"/>
    </source>
</evidence>
<organism evidence="3 4">
    <name type="scientific">Mesobacillus maritimus</name>
    <dbReference type="NCBI Taxonomy" id="1643336"/>
    <lineage>
        <taxon>Bacteria</taxon>
        <taxon>Bacillati</taxon>
        <taxon>Bacillota</taxon>
        <taxon>Bacilli</taxon>
        <taxon>Bacillales</taxon>
        <taxon>Bacillaceae</taxon>
        <taxon>Mesobacillus</taxon>
    </lineage>
</organism>
<dbReference type="Gene3D" id="1.10.260.40">
    <property type="entry name" value="lambda repressor-like DNA-binding domains"/>
    <property type="match status" value="1"/>
</dbReference>
<comment type="caution">
    <text evidence="3">The sequence shown here is derived from an EMBL/GenBank/DDBJ whole genome shotgun (WGS) entry which is preliminary data.</text>
</comment>
<evidence type="ECO:0000313" key="4">
    <source>
        <dbReference type="Proteomes" id="UP000769780"/>
    </source>
</evidence>
<keyword evidence="4" id="KW-1185">Reference proteome</keyword>
<dbReference type="SUPFAM" id="SSF47413">
    <property type="entry name" value="lambda repressor-like DNA-binding domains"/>
    <property type="match status" value="1"/>
</dbReference>
<keyword evidence="1" id="KW-0238">DNA-binding</keyword>
<accession>A0ABS7K4U4</accession>
<evidence type="ECO:0000256" key="1">
    <source>
        <dbReference type="ARBA" id="ARBA00023125"/>
    </source>
</evidence>
<name>A0ABS7K4U4_9BACI</name>
<dbReference type="CDD" id="cd00093">
    <property type="entry name" value="HTH_XRE"/>
    <property type="match status" value="1"/>
</dbReference>
<dbReference type="InterPro" id="IPR050807">
    <property type="entry name" value="TransReg_Diox_bact_type"/>
</dbReference>
<dbReference type="Pfam" id="PF01381">
    <property type="entry name" value="HTH_3"/>
    <property type="match status" value="1"/>
</dbReference>
<protein>
    <submittedName>
        <fullName evidence="3">Helix-turn-helix transcriptional regulator</fullName>
    </submittedName>
</protein>
<dbReference type="InterPro" id="IPR001387">
    <property type="entry name" value="Cro/C1-type_HTH"/>
</dbReference>
<dbReference type="RefSeq" id="WP_221873513.1">
    <property type="nucleotide sequence ID" value="NZ_JACWFH010000012.1"/>
</dbReference>
<feature type="domain" description="HTH cro/C1-type" evidence="2">
    <location>
        <begin position="6"/>
        <end position="61"/>
    </location>
</feature>
<gene>
    <name evidence="3" type="ORF">H0185_10825</name>
</gene>
<reference evidence="3 4" key="1">
    <citation type="submission" date="2020-07" db="EMBL/GenBank/DDBJ databases">
        <title>Fungal Genomes of the International Space Station.</title>
        <authorList>
            <person name="Seuylemezian A."/>
            <person name="Singh N.K."/>
            <person name="Wood J."/>
            <person name="Venkateswaran K."/>
        </authorList>
    </citation>
    <scope>NUCLEOTIDE SEQUENCE [LARGE SCALE GENOMIC DNA]</scope>
    <source>
        <strain evidence="3 4">PL-B2</strain>
    </source>
</reference>
<dbReference type="PANTHER" id="PTHR46797">
    <property type="entry name" value="HTH-TYPE TRANSCRIPTIONAL REGULATOR"/>
    <property type="match status" value="1"/>
</dbReference>
<dbReference type="InterPro" id="IPR010982">
    <property type="entry name" value="Lambda_DNA-bd_dom_sf"/>
</dbReference>
<dbReference type="PROSITE" id="PS50943">
    <property type="entry name" value="HTH_CROC1"/>
    <property type="match status" value="1"/>
</dbReference>
<dbReference type="SMART" id="SM00530">
    <property type="entry name" value="HTH_XRE"/>
    <property type="match status" value="1"/>
</dbReference>
<evidence type="ECO:0000259" key="2">
    <source>
        <dbReference type="PROSITE" id="PS50943"/>
    </source>
</evidence>
<dbReference type="PANTHER" id="PTHR46797:SF1">
    <property type="entry name" value="METHYLPHOSPHONATE SYNTHASE"/>
    <property type="match status" value="1"/>
</dbReference>
<proteinExistence type="predicted"/>